<feature type="transmembrane region" description="Helical" evidence="1">
    <location>
        <begin position="55"/>
        <end position="74"/>
    </location>
</feature>
<evidence type="ECO:0000256" key="1">
    <source>
        <dbReference type="SAM" id="Phobius"/>
    </source>
</evidence>
<reference evidence="2" key="2">
    <citation type="journal article" date="2022" name="Hortic Res">
        <title>The genome of Dioscorea zingiberensis sheds light on the biosynthesis, origin and evolution of the medicinally important diosgenin saponins.</title>
        <authorList>
            <person name="Li Y."/>
            <person name="Tan C."/>
            <person name="Li Z."/>
            <person name="Guo J."/>
            <person name="Li S."/>
            <person name="Chen X."/>
            <person name="Wang C."/>
            <person name="Dai X."/>
            <person name="Yang H."/>
            <person name="Song W."/>
            <person name="Hou L."/>
            <person name="Xu J."/>
            <person name="Tong Z."/>
            <person name="Xu A."/>
            <person name="Yuan X."/>
            <person name="Wang W."/>
            <person name="Yang Q."/>
            <person name="Chen L."/>
            <person name="Sun Z."/>
            <person name="Wang K."/>
            <person name="Pan B."/>
            <person name="Chen J."/>
            <person name="Bao Y."/>
            <person name="Liu F."/>
            <person name="Qi X."/>
            <person name="Gang D.R."/>
            <person name="Wen J."/>
            <person name="Li J."/>
        </authorList>
    </citation>
    <scope>NUCLEOTIDE SEQUENCE</scope>
    <source>
        <strain evidence="2">Dzin_1.0</strain>
    </source>
</reference>
<keyword evidence="1" id="KW-1133">Transmembrane helix</keyword>
<dbReference type="AlphaFoldDB" id="A0A9D5CIF4"/>
<reference evidence="2" key="1">
    <citation type="submission" date="2021-03" db="EMBL/GenBank/DDBJ databases">
        <authorList>
            <person name="Li Z."/>
            <person name="Yang C."/>
        </authorList>
    </citation>
    <scope>NUCLEOTIDE SEQUENCE</scope>
    <source>
        <strain evidence="2">Dzin_1.0</strain>
        <tissue evidence="2">Leaf</tissue>
    </source>
</reference>
<evidence type="ECO:0000313" key="2">
    <source>
        <dbReference type="EMBL" id="KAJ0973956.1"/>
    </source>
</evidence>
<dbReference type="OrthoDB" id="1585565at2759"/>
<evidence type="ECO:0000313" key="3">
    <source>
        <dbReference type="Proteomes" id="UP001085076"/>
    </source>
</evidence>
<dbReference type="Proteomes" id="UP001085076">
    <property type="component" value="Miscellaneous, Linkage group lg04"/>
</dbReference>
<name>A0A9D5CIF4_9LILI</name>
<keyword evidence="1" id="KW-0472">Membrane</keyword>
<keyword evidence="3" id="KW-1185">Reference proteome</keyword>
<organism evidence="2 3">
    <name type="scientific">Dioscorea zingiberensis</name>
    <dbReference type="NCBI Taxonomy" id="325984"/>
    <lineage>
        <taxon>Eukaryota</taxon>
        <taxon>Viridiplantae</taxon>
        <taxon>Streptophyta</taxon>
        <taxon>Embryophyta</taxon>
        <taxon>Tracheophyta</taxon>
        <taxon>Spermatophyta</taxon>
        <taxon>Magnoliopsida</taxon>
        <taxon>Liliopsida</taxon>
        <taxon>Dioscoreales</taxon>
        <taxon>Dioscoreaceae</taxon>
        <taxon>Dioscorea</taxon>
    </lineage>
</organism>
<accession>A0A9D5CIF4</accession>
<gene>
    <name evidence="2" type="ORF">J5N97_015921</name>
</gene>
<comment type="caution">
    <text evidence="2">The sequence shown here is derived from an EMBL/GenBank/DDBJ whole genome shotgun (WGS) entry which is preliminary data.</text>
</comment>
<keyword evidence="1" id="KW-0812">Transmembrane</keyword>
<sequence length="76" mass="8800">MLLPVPRLTNSLRGPFGVDRAYLHRKSLLQNRQSKRSKDDLELARKLVPRWDEGAVFISLVVLFLPCLMLLYALHN</sequence>
<protein>
    <submittedName>
        <fullName evidence="2">Uncharacterized protein</fullName>
    </submittedName>
</protein>
<dbReference type="EMBL" id="JAGGNH010000004">
    <property type="protein sequence ID" value="KAJ0973956.1"/>
    <property type="molecule type" value="Genomic_DNA"/>
</dbReference>
<proteinExistence type="predicted"/>